<dbReference type="Proteomes" id="UP001595445">
    <property type="component" value="Unassembled WGS sequence"/>
</dbReference>
<proteinExistence type="predicted"/>
<dbReference type="Pfam" id="PF17186">
    <property type="entry name" value="Lipocalin_9"/>
    <property type="match status" value="1"/>
</dbReference>
<reference evidence="2" key="1">
    <citation type="journal article" date="2019" name="Int. J. Syst. Evol. Microbiol.">
        <title>The Global Catalogue of Microorganisms (GCM) 10K type strain sequencing project: providing services to taxonomists for standard genome sequencing and annotation.</title>
        <authorList>
            <consortium name="The Broad Institute Genomics Platform"/>
            <consortium name="The Broad Institute Genome Sequencing Center for Infectious Disease"/>
            <person name="Wu L."/>
            <person name="Ma J."/>
        </authorList>
    </citation>
    <scope>NUCLEOTIDE SEQUENCE [LARGE SCALE GENOMIC DNA]</scope>
    <source>
        <strain evidence="2">KCTC 62102</strain>
    </source>
</reference>
<evidence type="ECO:0000313" key="2">
    <source>
        <dbReference type="Proteomes" id="UP001595445"/>
    </source>
</evidence>
<organism evidence="1 2">
    <name type="scientific">Tabrizicola soli</name>
    <dbReference type="NCBI Taxonomy" id="2185115"/>
    <lineage>
        <taxon>Bacteria</taxon>
        <taxon>Pseudomonadati</taxon>
        <taxon>Pseudomonadota</taxon>
        <taxon>Alphaproteobacteria</taxon>
        <taxon>Rhodobacterales</taxon>
        <taxon>Paracoccaceae</taxon>
        <taxon>Tabrizicola</taxon>
    </lineage>
</organism>
<dbReference type="EMBL" id="JBHRSM010000019">
    <property type="protein sequence ID" value="MFC3086671.1"/>
    <property type="molecule type" value="Genomic_DNA"/>
</dbReference>
<protein>
    <submittedName>
        <fullName evidence="1">Lipocalin family protein</fullName>
    </submittedName>
</protein>
<keyword evidence="2" id="KW-1185">Reference proteome</keyword>
<dbReference type="InterPro" id="IPR023374">
    <property type="entry name" value="AttH-like_dom_sf"/>
</dbReference>
<dbReference type="PANTHER" id="PTHR38591">
    <property type="entry name" value="HYDROLASE"/>
    <property type="match status" value="1"/>
</dbReference>
<sequence>MAADQTGWDWFSLSFDGGGKLMGFVLRDGGAGFASGTWIDPDGTPHPLAPGALRAEALERAEVAGRAVPVAWRLRLEARGLDVTLRALNPAAWMAVSVPYWEGPVRVTGSHPGRGYLEMTGY</sequence>
<dbReference type="PANTHER" id="PTHR38591:SF1">
    <property type="entry name" value="BLL1000 PROTEIN"/>
    <property type="match status" value="1"/>
</dbReference>
<gene>
    <name evidence="1" type="ORF">ACFOD6_11495</name>
</gene>
<accession>A0ABV7DV57</accession>
<dbReference type="SUPFAM" id="SSF159245">
    <property type="entry name" value="AttH-like"/>
    <property type="match status" value="1"/>
</dbReference>
<comment type="caution">
    <text evidence="1">The sequence shown here is derived from an EMBL/GenBank/DDBJ whole genome shotgun (WGS) entry which is preliminary data.</text>
</comment>
<evidence type="ECO:0000313" key="1">
    <source>
        <dbReference type="EMBL" id="MFC3086671.1"/>
    </source>
</evidence>
<dbReference type="Gene3D" id="2.40.370.10">
    <property type="entry name" value="AttH-like domain"/>
    <property type="match status" value="1"/>
</dbReference>
<dbReference type="RefSeq" id="WP_386003977.1">
    <property type="nucleotide sequence ID" value="NZ_JAEACP010000015.1"/>
</dbReference>
<name>A0ABV7DV57_9RHOB</name>